<gene>
    <name evidence="1" type="ORF">AJ80_05969</name>
</gene>
<protein>
    <submittedName>
        <fullName evidence="1">Uncharacterized protein</fullName>
    </submittedName>
</protein>
<evidence type="ECO:0000313" key="1">
    <source>
        <dbReference type="EMBL" id="PGH14379.1"/>
    </source>
</evidence>
<reference evidence="1 2" key="1">
    <citation type="submission" date="2017-10" db="EMBL/GenBank/DDBJ databases">
        <title>Comparative genomics in systemic dimorphic fungi from Ajellomycetaceae.</title>
        <authorList>
            <person name="Munoz J.F."/>
            <person name="Mcewen J.G."/>
            <person name="Clay O.K."/>
            <person name="Cuomo C.A."/>
        </authorList>
    </citation>
    <scope>NUCLEOTIDE SEQUENCE [LARGE SCALE GENOMIC DNA]</scope>
    <source>
        <strain evidence="1 2">UAMH7299</strain>
    </source>
</reference>
<dbReference type="AlphaFoldDB" id="A0A2B7XZP0"/>
<proteinExistence type="predicted"/>
<accession>A0A2B7XZP0</accession>
<name>A0A2B7XZP0_POLH7</name>
<comment type="caution">
    <text evidence="1">The sequence shown here is derived from an EMBL/GenBank/DDBJ whole genome shotgun (WGS) entry which is preliminary data.</text>
</comment>
<evidence type="ECO:0000313" key="2">
    <source>
        <dbReference type="Proteomes" id="UP000224634"/>
    </source>
</evidence>
<keyword evidence="2" id="KW-1185">Reference proteome</keyword>
<sequence length="124" mass="14789">MSHKSGGYFYLSHRYSCPWKDITGQTSIDNNYASAVYSEAQKQDHNAQTQWYKNKAMFAVKADIERNFYPDADRNKQGRTHNRYNENYVMQIEFKWCDKLPVHSIDPLRLQAYGKEIYWDEMVC</sequence>
<organism evidence="1 2">
    <name type="scientific">Polytolypa hystricis (strain UAMH7299)</name>
    <dbReference type="NCBI Taxonomy" id="1447883"/>
    <lineage>
        <taxon>Eukaryota</taxon>
        <taxon>Fungi</taxon>
        <taxon>Dikarya</taxon>
        <taxon>Ascomycota</taxon>
        <taxon>Pezizomycotina</taxon>
        <taxon>Eurotiomycetes</taxon>
        <taxon>Eurotiomycetidae</taxon>
        <taxon>Onygenales</taxon>
        <taxon>Onygenales incertae sedis</taxon>
        <taxon>Polytolypa</taxon>
    </lineage>
</organism>
<dbReference type="EMBL" id="PDNA01000094">
    <property type="protein sequence ID" value="PGH14379.1"/>
    <property type="molecule type" value="Genomic_DNA"/>
</dbReference>
<dbReference type="OrthoDB" id="5279661at2759"/>
<dbReference type="Proteomes" id="UP000224634">
    <property type="component" value="Unassembled WGS sequence"/>
</dbReference>